<dbReference type="GO" id="GO:0016787">
    <property type="term" value="F:hydrolase activity"/>
    <property type="evidence" value="ECO:0007669"/>
    <property type="project" value="UniProtKB-KW"/>
</dbReference>
<dbReference type="PANTHER" id="PTHR11614">
    <property type="entry name" value="PHOSPHOLIPASE-RELATED"/>
    <property type="match status" value="1"/>
</dbReference>
<dbReference type="Gene3D" id="3.40.50.1820">
    <property type="entry name" value="alpha/beta hydrolase"/>
    <property type="match status" value="1"/>
</dbReference>
<dbReference type="InterPro" id="IPR022742">
    <property type="entry name" value="Hydrolase_4"/>
</dbReference>
<organism evidence="2 3">
    <name type="scientific">Aspergillus niger</name>
    <dbReference type="NCBI Taxonomy" id="5061"/>
    <lineage>
        <taxon>Eukaryota</taxon>
        <taxon>Fungi</taxon>
        <taxon>Dikarya</taxon>
        <taxon>Ascomycota</taxon>
        <taxon>Pezizomycotina</taxon>
        <taxon>Eurotiomycetes</taxon>
        <taxon>Eurotiomycetidae</taxon>
        <taxon>Eurotiales</taxon>
        <taxon>Aspergillaceae</taxon>
        <taxon>Aspergillus</taxon>
        <taxon>Aspergillus subgen. Circumdati</taxon>
    </lineage>
</organism>
<evidence type="ECO:0000259" key="1">
    <source>
        <dbReference type="Pfam" id="PF12146"/>
    </source>
</evidence>
<dbReference type="VEuPathDB" id="FungiDB:An11g03380"/>
<dbReference type="InterPro" id="IPR051044">
    <property type="entry name" value="MAG_DAG_Lipase"/>
</dbReference>
<keyword evidence="2" id="KW-0378">Hydrolase</keyword>
<proteinExistence type="predicted"/>
<dbReference type="EMBL" id="BCMY01000007">
    <property type="protein sequence ID" value="GAQ42199.1"/>
    <property type="molecule type" value="Genomic_DNA"/>
</dbReference>
<dbReference type="OMA" id="SYEGWSH"/>
<accession>A0A100IJ71</accession>
<reference evidence="3" key="1">
    <citation type="journal article" date="2016" name="Genome Announc.">
        <title>Draft genome sequence of Aspergillus niger strain An76.</title>
        <authorList>
            <person name="Gong W."/>
            <person name="Cheng Z."/>
            <person name="Zhang H."/>
            <person name="Liu L."/>
            <person name="Gao P."/>
            <person name="Wang L."/>
        </authorList>
    </citation>
    <scope>NUCLEOTIDE SEQUENCE [LARGE SCALE GENOMIC DNA]</scope>
    <source>
        <strain evidence="3">An76</strain>
    </source>
</reference>
<dbReference type="SUPFAM" id="SSF53474">
    <property type="entry name" value="alpha/beta-Hydrolases"/>
    <property type="match status" value="1"/>
</dbReference>
<comment type="caution">
    <text evidence="2">The sequence shown here is derived from an EMBL/GenBank/DDBJ whole genome shotgun (WGS) entry which is preliminary data.</text>
</comment>
<dbReference type="VEuPathDB" id="FungiDB:M747DRAFT_330855"/>
<name>A0A100IJ71_ASPNG</name>
<dbReference type="AlphaFoldDB" id="A0A100IJ71"/>
<dbReference type="Proteomes" id="UP000068243">
    <property type="component" value="Unassembled WGS sequence"/>
</dbReference>
<sequence>MADITITESEFKLADGTVLYQKTWSPAAPKAKLVHFHGFSDHINSYNNFFPLLARRGIYCTGIDERGWGRSAPKKSDRGNTGPTSLVLADMAAVIKDQQTNVFPELPLFINGHSMGGGLVATLASTKEYQPLVSSLRGIMLSAPLMGLTPEQTPSWITVFVGRLAGKLLPRFQLVEKMRVETLVRDPAVQKSLAEDPLNHATGTLEMFANMLDRMMELDQGKLTLVDGVQSVFLAHGTGDNCTSYDASKRWFERETARFPETAKMHKSYDGWSHVLHADLPETYPIYAEDMATWILEKSEA</sequence>
<dbReference type="PaxDb" id="5061-CADANGAP00008521"/>
<dbReference type="VEuPathDB" id="FungiDB:ATCC64974_89570"/>
<evidence type="ECO:0000313" key="2">
    <source>
        <dbReference type="EMBL" id="GAQ42199.1"/>
    </source>
</evidence>
<dbReference type="InterPro" id="IPR029058">
    <property type="entry name" value="AB_hydrolase_fold"/>
</dbReference>
<gene>
    <name evidence="2" type="ORF">ABL_04860</name>
</gene>
<evidence type="ECO:0000313" key="3">
    <source>
        <dbReference type="Proteomes" id="UP000068243"/>
    </source>
</evidence>
<dbReference type="OrthoDB" id="10249433at2759"/>
<protein>
    <submittedName>
        <fullName evidence="2">Alpha/beta hydrolase</fullName>
    </submittedName>
</protein>
<dbReference type="VEuPathDB" id="FungiDB:ASPNIDRAFT2_1111738"/>
<feature type="domain" description="Serine aminopeptidase S33" evidence="1">
    <location>
        <begin position="28"/>
        <end position="279"/>
    </location>
</feature>
<dbReference type="FunFam" id="3.40.50.1820:FF:000255">
    <property type="entry name" value="Alpha/beta hydrolase, putative"/>
    <property type="match status" value="1"/>
</dbReference>
<dbReference type="Pfam" id="PF12146">
    <property type="entry name" value="Hydrolase_4"/>
    <property type="match status" value="1"/>
</dbReference>